<evidence type="ECO:0000259" key="2">
    <source>
        <dbReference type="Pfam" id="PF13400"/>
    </source>
</evidence>
<protein>
    <recommendedName>
        <fullName evidence="2">Putative Flp pilus-assembly TadG-like N-terminal domain-containing protein</fullName>
    </recommendedName>
</protein>
<dbReference type="InterPro" id="IPR028087">
    <property type="entry name" value="Tad_N"/>
</dbReference>
<dbReference type="EMBL" id="MSIE01000036">
    <property type="protein sequence ID" value="OLF15846.1"/>
    <property type="molecule type" value="Genomic_DNA"/>
</dbReference>
<feature type="transmembrane region" description="Helical" evidence="1">
    <location>
        <begin position="15"/>
        <end position="36"/>
    </location>
</feature>
<evidence type="ECO:0000313" key="4">
    <source>
        <dbReference type="Proteomes" id="UP000185596"/>
    </source>
</evidence>
<proteinExistence type="predicted"/>
<sequence>MTDEPTEGDRGAASVWAAAGILAVLIVATAVVWVVAATTTRHRAESAADLAALAAAALAPHGERSACGRARWVVEQMRVELRSCHLKGWDALVEVTAEPSGLFATFGPAAARARAGPVERPADTRRTVVPTR</sequence>
<keyword evidence="1" id="KW-0472">Membrane</keyword>
<name>A0A1Q8CNC5_9PSEU</name>
<accession>A0A1Q8CNC5</accession>
<dbReference type="Pfam" id="PF13400">
    <property type="entry name" value="Tad"/>
    <property type="match status" value="1"/>
</dbReference>
<gene>
    <name evidence="3" type="ORF">BU204_19840</name>
</gene>
<keyword evidence="1" id="KW-1133">Transmembrane helix</keyword>
<dbReference type="OrthoDB" id="3638756at2"/>
<dbReference type="NCBIfam" id="TIGR03816">
    <property type="entry name" value="tadE_like_DECH"/>
    <property type="match status" value="1"/>
</dbReference>
<dbReference type="AlphaFoldDB" id="A0A1Q8CNC5"/>
<keyword evidence="4" id="KW-1185">Reference proteome</keyword>
<organism evidence="3 4">
    <name type="scientific">Actinophytocola xanthii</name>
    <dbReference type="NCBI Taxonomy" id="1912961"/>
    <lineage>
        <taxon>Bacteria</taxon>
        <taxon>Bacillati</taxon>
        <taxon>Actinomycetota</taxon>
        <taxon>Actinomycetes</taxon>
        <taxon>Pseudonocardiales</taxon>
        <taxon>Pseudonocardiaceae</taxon>
    </lineage>
</organism>
<reference evidence="3 4" key="1">
    <citation type="submission" date="2016-12" db="EMBL/GenBank/DDBJ databases">
        <title>The draft genome sequence of Actinophytocola sp. 11-183.</title>
        <authorList>
            <person name="Wang W."/>
            <person name="Yuan L."/>
        </authorList>
    </citation>
    <scope>NUCLEOTIDE SEQUENCE [LARGE SCALE GENOMIC DNA]</scope>
    <source>
        <strain evidence="3 4">11-183</strain>
    </source>
</reference>
<dbReference type="STRING" id="1912961.BU204_19840"/>
<dbReference type="Proteomes" id="UP000185596">
    <property type="component" value="Unassembled WGS sequence"/>
</dbReference>
<dbReference type="RefSeq" id="WP_075127206.1">
    <property type="nucleotide sequence ID" value="NZ_MSIE01000036.1"/>
</dbReference>
<dbReference type="InterPro" id="IPR021202">
    <property type="entry name" value="Rv3654c-like"/>
</dbReference>
<evidence type="ECO:0000256" key="1">
    <source>
        <dbReference type="SAM" id="Phobius"/>
    </source>
</evidence>
<feature type="domain" description="Putative Flp pilus-assembly TadG-like N-terminal" evidence="2">
    <location>
        <begin position="11"/>
        <end position="57"/>
    </location>
</feature>
<keyword evidence="1" id="KW-0812">Transmembrane</keyword>
<comment type="caution">
    <text evidence="3">The sequence shown here is derived from an EMBL/GenBank/DDBJ whole genome shotgun (WGS) entry which is preliminary data.</text>
</comment>
<evidence type="ECO:0000313" key="3">
    <source>
        <dbReference type="EMBL" id="OLF15846.1"/>
    </source>
</evidence>